<feature type="region of interest" description="Disordered" evidence="1">
    <location>
        <begin position="1"/>
        <end position="39"/>
    </location>
</feature>
<keyword evidence="3" id="KW-1185">Reference proteome</keyword>
<dbReference type="Proteomes" id="UP000184304">
    <property type="component" value="Unassembled WGS sequence"/>
</dbReference>
<dbReference type="VEuPathDB" id="FungiDB:ASPTUDRAFT_61430"/>
<dbReference type="EMBL" id="KV878180">
    <property type="protein sequence ID" value="OJI88033.1"/>
    <property type="molecule type" value="Genomic_DNA"/>
</dbReference>
<reference evidence="3" key="1">
    <citation type="journal article" date="2017" name="Genome Biol.">
        <title>Comparative genomics reveals high biological diversity and specific adaptations in the industrially and medically important fungal genus Aspergillus.</title>
        <authorList>
            <person name="de Vries R.P."/>
            <person name="Riley R."/>
            <person name="Wiebenga A."/>
            <person name="Aguilar-Osorio G."/>
            <person name="Amillis S."/>
            <person name="Uchima C.A."/>
            <person name="Anderluh G."/>
            <person name="Asadollahi M."/>
            <person name="Askin M."/>
            <person name="Barry K."/>
            <person name="Battaglia E."/>
            <person name="Bayram O."/>
            <person name="Benocci T."/>
            <person name="Braus-Stromeyer S.A."/>
            <person name="Caldana C."/>
            <person name="Canovas D."/>
            <person name="Cerqueira G.C."/>
            <person name="Chen F."/>
            <person name="Chen W."/>
            <person name="Choi C."/>
            <person name="Clum A."/>
            <person name="Dos Santos R.A."/>
            <person name="Damasio A.R."/>
            <person name="Diallinas G."/>
            <person name="Emri T."/>
            <person name="Fekete E."/>
            <person name="Flipphi M."/>
            <person name="Freyberg S."/>
            <person name="Gallo A."/>
            <person name="Gournas C."/>
            <person name="Habgood R."/>
            <person name="Hainaut M."/>
            <person name="Harispe M.L."/>
            <person name="Henrissat B."/>
            <person name="Hilden K.S."/>
            <person name="Hope R."/>
            <person name="Hossain A."/>
            <person name="Karabika E."/>
            <person name="Karaffa L."/>
            <person name="Karanyi Z."/>
            <person name="Krasevec N."/>
            <person name="Kuo A."/>
            <person name="Kusch H."/>
            <person name="LaButti K."/>
            <person name="Lagendijk E.L."/>
            <person name="Lapidus A."/>
            <person name="Levasseur A."/>
            <person name="Lindquist E."/>
            <person name="Lipzen A."/>
            <person name="Logrieco A.F."/>
            <person name="MacCabe A."/>
            <person name="Maekelae M.R."/>
            <person name="Malavazi I."/>
            <person name="Melin P."/>
            <person name="Meyer V."/>
            <person name="Mielnichuk N."/>
            <person name="Miskei M."/>
            <person name="Molnar A.P."/>
            <person name="Mule G."/>
            <person name="Ngan C.Y."/>
            <person name="Orejas M."/>
            <person name="Orosz E."/>
            <person name="Ouedraogo J.P."/>
            <person name="Overkamp K.M."/>
            <person name="Park H.-S."/>
            <person name="Perrone G."/>
            <person name="Piumi F."/>
            <person name="Punt P.J."/>
            <person name="Ram A.F."/>
            <person name="Ramon A."/>
            <person name="Rauscher S."/>
            <person name="Record E."/>
            <person name="Riano-Pachon D.M."/>
            <person name="Robert V."/>
            <person name="Roehrig J."/>
            <person name="Ruller R."/>
            <person name="Salamov A."/>
            <person name="Salih N.S."/>
            <person name="Samson R.A."/>
            <person name="Sandor E."/>
            <person name="Sanguinetti M."/>
            <person name="Schuetze T."/>
            <person name="Sepcic K."/>
            <person name="Shelest E."/>
            <person name="Sherlock G."/>
            <person name="Sophianopoulou V."/>
            <person name="Squina F.M."/>
            <person name="Sun H."/>
            <person name="Susca A."/>
            <person name="Todd R.B."/>
            <person name="Tsang A."/>
            <person name="Unkles S.E."/>
            <person name="van de Wiele N."/>
            <person name="van Rossen-Uffink D."/>
            <person name="Oliveira J.V."/>
            <person name="Vesth T.C."/>
            <person name="Visser J."/>
            <person name="Yu J.-H."/>
            <person name="Zhou M."/>
            <person name="Andersen M.R."/>
            <person name="Archer D.B."/>
            <person name="Baker S.E."/>
            <person name="Benoit I."/>
            <person name="Brakhage A.A."/>
            <person name="Braus G.H."/>
            <person name="Fischer R."/>
            <person name="Frisvad J.C."/>
            <person name="Goldman G.H."/>
            <person name="Houbraken J."/>
            <person name="Oakley B."/>
            <person name="Pocsi I."/>
            <person name="Scazzocchio C."/>
            <person name="Seiboth B."/>
            <person name="vanKuyk P.A."/>
            <person name="Wortman J."/>
            <person name="Dyer P.S."/>
            <person name="Grigoriev I.V."/>
        </authorList>
    </citation>
    <scope>NUCLEOTIDE SEQUENCE [LARGE SCALE GENOMIC DNA]</scope>
    <source>
        <strain evidence="3">CBS 134.48</strain>
    </source>
</reference>
<feature type="region of interest" description="Disordered" evidence="1">
    <location>
        <begin position="79"/>
        <end position="101"/>
    </location>
</feature>
<dbReference type="AlphaFoldDB" id="A0A1L9NFK1"/>
<proteinExistence type="predicted"/>
<protein>
    <submittedName>
        <fullName evidence="2">Uncharacterized protein</fullName>
    </submittedName>
</protein>
<name>A0A1L9NFK1_ASPTC</name>
<sequence length="110" mass="11634">MESGKHCLPTNHRPGVRGCAPLPSPVGDGSGNERLVVSQPSSAGRRIAAIIGRRAALQPLKLRPITAPNFVAVGCRHKATPRRHRLPAPPTLRSPPVASSSRVPAYLSIL</sequence>
<accession>A0A1L9NFK1</accession>
<organism evidence="2 3">
    <name type="scientific">Aspergillus tubingensis (strain CBS 134.48)</name>
    <dbReference type="NCBI Taxonomy" id="767770"/>
    <lineage>
        <taxon>Eukaryota</taxon>
        <taxon>Fungi</taxon>
        <taxon>Dikarya</taxon>
        <taxon>Ascomycota</taxon>
        <taxon>Pezizomycotina</taxon>
        <taxon>Eurotiomycetes</taxon>
        <taxon>Eurotiomycetidae</taxon>
        <taxon>Eurotiales</taxon>
        <taxon>Aspergillaceae</taxon>
        <taxon>Aspergillus</taxon>
        <taxon>Aspergillus subgen. Circumdati</taxon>
    </lineage>
</organism>
<evidence type="ECO:0000256" key="1">
    <source>
        <dbReference type="SAM" id="MobiDB-lite"/>
    </source>
</evidence>
<evidence type="ECO:0000313" key="3">
    <source>
        <dbReference type="Proteomes" id="UP000184304"/>
    </source>
</evidence>
<evidence type="ECO:0000313" key="2">
    <source>
        <dbReference type="EMBL" id="OJI88033.1"/>
    </source>
</evidence>
<gene>
    <name evidence="2" type="ORF">ASPTUDRAFT_61430</name>
</gene>